<sequence length="369" mass="40018">MSDNEYYEILGVDRSADGPEIKKAYRRAALRYHPDKNPGDAEAEKSFKLAAEAYAVLSDDEKRQIYDQYGKQGLSGQAFRGFDQDVFGDFGDILGQMFGMGNIFGGGRGRSRGRAGRNLRFDLDLDFEEAALGVTRTVRIPRAEVCETCDGRGSESADGVRTCAQCGGRGQVAIQSGFFSVAQTCGNCGGDGREVVDPCGSCSGSGRVRREKELELKIPAGVDDGTRLQVTGEGEPGSHGGPHGSLFVVIQVLEHDRFTRDGLDIICEARVSFPRAALGTKISVPTLDEDVDLDIPAGTQSGTVFRLRGKGVRNLHGPGRGDQKVLVVVVTPTALDPERRELLERLVELSGEEEEKDTGLFDRVRNIFH</sequence>
<dbReference type="CDD" id="cd06257">
    <property type="entry name" value="DnaJ"/>
    <property type="match status" value="1"/>
</dbReference>
<gene>
    <name evidence="11 15" type="primary">dnaJ</name>
    <name evidence="15" type="ORF">IFK94_05800</name>
</gene>
<evidence type="ECO:0000256" key="3">
    <source>
        <dbReference type="ARBA" id="ARBA00022737"/>
    </source>
</evidence>
<dbReference type="Pfam" id="PF00684">
    <property type="entry name" value="DnaJ_CXXCXGXG"/>
    <property type="match status" value="1"/>
</dbReference>
<evidence type="ECO:0000256" key="9">
    <source>
        <dbReference type="ARBA" id="ARBA00061004"/>
    </source>
</evidence>
<dbReference type="GO" id="GO:0006260">
    <property type="term" value="P:DNA replication"/>
    <property type="evidence" value="ECO:0007669"/>
    <property type="project" value="UniProtKB-KW"/>
</dbReference>
<dbReference type="FunFam" id="2.60.260.20:FF:000005">
    <property type="entry name" value="Chaperone protein dnaJ 1, mitochondrial"/>
    <property type="match status" value="1"/>
</dbReference>
<feature type="binding site" evidence="11">
    <location>
        <position position="163"/>
    </location>
    <ligand>
        <name>Zn(2+)</name>
        <dbReference type="ChEBI" id="CHEBI:29105"/>
        <label>2</label>
    </ligand>
</feature>
<feature type="repeat" description="CXXCXGXG motif" evidence="11">
    <location>
        <begin position="199"/>
        <end position="206"/>
    </location>
</feature>
<dbReference type="PANTHER" id="PTHR43096:SF52">
    <property type="entry name" value="DNAJ HOMOLOG 1, MITOCHONDRIAL-RELATED"/>
    <property type="match status" value="1"/>
</dbReference>
<feature type="binding site" evidence="11">
    <location>
        <position position="146"/>
    </location>
    <ligand>
        <name>Zn(2+)</name>
        <dbReference type="ChEBI" id="CHEBI:29105"/>
        <label>1</label>
    </ligand>
</feature>
<dbReference type="InterPro" id="IPR018253">
    <property type="entry name" value="DnaJ_domain_CS"/>
</dbReference>
<dbReference type="FunFam" id="1.10.287.110:FF:000034">
    <property type="entry name" value="Chaperone protein DnaJ"/>
    <property type="match status" value="1"/>
</dbReference>
<dbReference type="FunFam" id="2.10.230.10:FF:000002">
    <property type="entry name" value="Molecular chaperone DnaJ"/>
    <property type="match status" value="1"/>
</dbReference>
<keyword evidence="3 11" id="KW-0677">Repeat</keyword>
<dbReference type="Gene3D" id="2.10.230.10">
    <property type="entry name" value="Heat shock protein DnaJ, cysteine-rich domain"/>
    <property type="match status" value="1"/>
</dbReference>
<evidence type="ECO:0000259" key="13">
    <source>
        <dbReference type="PROSITE" id="PS50076"/>
    </source>
</evidence>
<dbReference type="GO" id="GO:0005524">
    <property type="term" value="F:ATP binding"/>
    <property type="evidence" value="ECO:0007669"/>
    <property type="project" value="InterPro"/>
</dbReference>
<comment type="similarity">
    <text evidence="9 11">Belongs to the DnaJ family.</text>
</comment>
<dbReference type="GO" id="GO:0051082">
    <property type="term" value="F:unfolded protein binding"/>
    <property type="evidence" value="ECO:0007669"/>
    <property type="project" value="UniProtKB-UniRule"/>
</dbReference>
<evidence type="ECO:0000256" key="12">
    <source>
        <dbReference type="PROSITE-ProRule" id="PRU00546"/>
    </source>
</evidence>
<feature type="binding site" evidence="11">
    <location>
        <position position="202"/>
    </location>
    <ligand>
        <name>Zn(2+)</name>
        <dbReference type="ChEBI" id="CHEBI:29105"/>
        <label>1</label>
    </ligand>
</feature>
<dbReference type="InterPro" id="IPR036410">
    <property type="entry name" value="HSP_DnaJ_Cys-rich_dom_sf"/>
</dbReference>
<dbReference type="PRINTS" id="PR00625">
    <property type="entry name" value="JDOMAIN"/>
</dbReference>
<evidence type="ECO:0000256" key="10">
    <source>
        <dbReference type="ARBA" id="ARBA00067609"/>
    </source>
</evidence>
<dbReference type="InterPro" id="IPR008971">
    <property type="entry name" value="HSP40/DnaJ_pept-bd"/>
</dbReference>
<evidence type="ECO:0000256" key="8">
    <source>
        <dbReference type="ARBA" id="ARBA00053423"/>
    </source>
</evidence>
<comment type="domain">
    <text evidence="11">The J domain is necessary and sufficient to stimulate DnaK ATPase activity. Zinc center 1 plays an important role in the autonomous, DnaK-independent chaperone activity of DnaJ. Zinc center 2 is essential for interaction with DnaK and for DnaJ activity.</text>
</comment>
<organism evidence="15 16">
    <name type="scientific">Candidatus Polarisedimenticola svalbardensis</name>
    <dbReference type="NCBI Taxonomy" id="2886004"/>
    <lineage>
        <taxon>Bacteria</taxon>
        <taxon>Pseudomonadati</taxon>
        <taxon>Acidobacteriota</taxon>
        <taxon>Candidatus Polarisedimenticolia</taxon>
        <taxon>Candidatus Polarisedimenticolales</taxon>
        <taxon>Candidatus Polarisedimenticolaceae</taxon>
        <taxon>Candidatus Polarisedimenticola</taxon>
    </lineage>
</organism>
<feature type="repeat" description="CXXCXGXG motif" evidence="11">
    <location>
        <begin position="185"/>
        <end position="192"/>
    </location>
</feature>
<dbReference type="CDD" id="cd10719">
    <property type="entry name" value="DnaJ_zf"/>
    <property type="match status" value="1"/>
</dbReference>
<dbReference type="HAMAP" id="MF_01152">
    <property type="entry name" value="DnaJ"/>
    <property type="match status" value="1"/>
</dbReference>
<comment type="subcellular location">
    <subcellularLocation>
        <location evidence="11">Cytoplasm</location>
    </subcellularLocation>
</comment>
<dbReference type="SUPFAM" id="SSF46565">
    <property type="entry name" value="Chaperone J-domain"/>
    <property type="match status" value="1"/>
</dbReference>
<dbReference type="PANTHER" id="PTHR43096">
    <property type="entry name" value="DNAJ HOMOLOG 1, MITOCHONDRIAL-RELATED"/>
    <property type="match status" value="1"/>
</dbReference>
<feature type="repeat" description="CXXCXGXG motif" evidence="11">
    <location>
        <begin position="163"/>
        <end position="170"/>
    </location>
</feature>
<dbReference type="InterPro" id="IPR012724">
    <property type="entry name" value="DnaJ"/>
</dbReference>
<evidence type="ECO:0000313" key="15">
    <source>
        <dbReference type="EMBL" id="MBD3867620.1"/>
    </source>
</evidence>
<dbReference type="GO" id="GO:0009408">
    <property type="term" value="P:response to heat"/>
    <property type="evidence" value="ECO:0007669"/>
    <property type="project" value="InterPro"/>
</dbReference>
<evidence type="ECO:0000259" key="14">
    <source>
        <dbReference type="PROSITE" id="PS51188"/>
    </source>
</evidence>
<dbReference type="GO" id="GO:0042026">
    <property type="term" value="P:protein refolding"/>
    <property type="evidence" value="ECO:0007669"/>
    <property type="project" value="TreeGrafter"/>
</dbReference>
<dbReference type="Pfam" id="PF01556">
    <property type="entry name" value="DnaJ_C"/>
    <property type="match status" value="1"/>
</dbReference>
<dbReference type="CDD" id="cd10747">
    <property type="entry name" value="DnaJ_C"/>
    <property type="match status" value="1"/>
</dbReference>
<dbReference type="NCBIfam" id="TIGR02349">
    <property type="entry name" value="DnaJ_bact"/>
    <property type="match status" value="1"/>
</dbReference>
<keyword evidence="6 11" id="KW-0346">Stress response</keyword>
<dbReference type="InterPro" id="IPR001305">
    <property type="entry name" value="HSP_DnaJ_Cys-rich_dom"/>
</dbReference>
<evidence type="ECO:0000256" key="6">
    <source>
        <dbReference type="ARBA" id="ARBA00023016"/>
    </source>
</evidence>
<protein>
    <recommendedName>
        <fullName evidence="10 11">Chaperone protein DnaJ</fullName>
    </recommendedName>
</protein>
<proteinExistence type="inferred from homology"/>
<dbReference type="Pfam" id="PF00226">
    <property type="entry name" value="DnaJ"/>
    <property type="match status" value="1"/>
</dbReference>
<keyword evidence="7 11" id="KW-0143">Chaperone</keyword>
<feature type="domain" description="J" evidence="13">
    <location>
        <begin position="5"/>
        <end position="70"/>
    </location>
</feature>
<feature type="domain" description="CR-type" evidence="14">
    <location>
        <begin position="133"/>
        <end position="211"/>
    </location>
</feature>
<evidence type="ECO:0000256" key="11">
    <source>
        <dbReference type="HAMAP-Rule" id="MF_01152"/>
    </source>
</evidence>
<evidence type="ECO:0000256" key="4">
    <source>
        <dbReference type="ARBA" id="ARBA00022771"/>
    </source>
</evidence>
<evidence type="ECO:0000313" key="16">
    <source>
        <dbReference type="Proteomes" id="UP000648239"/>
    </source>
</evidence>
<dbReference type="PROSITE" id="PS50076">
    <property type="entry name" value="DNAJ_2"/>
    <property type="match status" value="1"/>
</dbReference>
<feature type="binding site" evidence="11">
    <location>
        <position position="149"/>
    </location>
    <ligand>
        <name>Zn(2+)</name>
        <dbReference type="ChEBI" id="CHEBI:29105"/>
        <label>1</label>
    </ligand>
</feature>
<evidence type="ECO:0000256" key="7">
    <source>
        <dbReference type="ARBA" id="ARBA00023186"/>
    </source>
</evidence>
<keyword evidence="4 11" id="KW-0863">Zinc-finger</keyword>
<name>A0A8J7C1I8_9BACT</name>
<feature type="binding site" evidence="11">
    <location>
        <position position="166"/>
    </location>
    <ligand>
        <name>Zn(2+)</name>
        <dbReference type="ChEBI" id="CHEBI:29105"/>
        <label>2</label>
    </ligand>
</feature>
<dbReference type="InterPro" id="IPR036869">
    <property type="entry name" value="J_dom_sf"/>
</dbReference>
<dbReference type="SUPFAM" id="SSF49493">
    <property type="entry name" value="HSP40/DnaJ peptide-binding domain"/>
    <property type="match status" value="2"/>
</dbReference>
<feature type="binding site" evidence="11">
    <location>
        <position position="188"/>
    </location>
    <ligand>
        <name>Zn(2+)</name>
        <dbReference type="ChEBI" id="CHEBI:29105"/>
        <label>2</label>
    </ligand>
</feature>
<comment type="caution">
    <text evidence="15">The sequence shown here is derived from an EMBL/GenBank/DDBJ whole genome shotgun (WGS) entry which is preliminary data.</text>
</comment>
<dbReference type="SUPFAM" id="SSF57938">
    <property type="entry name" value="DnaJ/Hsp40 cysteine-rich domain"/>
    <property type="match status" value="1"/>
</dbReference>
<accession>A0A8J7C1I8</accession>
<comment type="function">
    <text evidence="8 11">Participates actively in the response to hyperosmotic and heat shock by preventing the aggregation of stress-denatured proteins and by disaggregating proteins, also in an autonomous, DnaK-independent fashion. Unfolded proteins bind initially to DnaJ; upon interaction with the DnaJ-bound protein, DnaK hydrolyzes its bound ATP, resulting in the formation of a stable complex. GrpE releases ADP from DnaK; ATP binding to DnaK triggers the release of the substrate protein, thus completing the reaction cycle. Several rounds of ATP-dependent interactions between DnaJ, DnaK and GrpE are required for fully efficient folding. Also involved, together with DnaK and GrpE, in the DNA replication of plasmids through activation of initiation proteins.</text>
</comment>
<evidence type="ECO:0000256" key="2">
    <source>
        <dbReference type="ARBA" id="ARBA00022723"/>
    </source>
</evidence>
<keyword evidence="5 11" id="KW-0862">Zinc</keyword>
<comment type="cofactor">
    <cofactor evidence="11">
        <name>Zn(2+)</name>
        <dbReference type="ChEBI" id="CHEBI:29105"/>
    </cofactor>
    <text evidence="11">Binds 2 Zn(2+) ions per monomer.</text>
</comment>
<dbReference type="Gene3D" id="1.10.287.110">
    <property type="entry name" value="DnaJ domain"/>
    <property type="match status" value="1"/>
</dbReference>
<dbReference type="InterPro" id="IPR002939">
    <property type="entry name" value="DnaJ_C"/>
</dbReference>
<dbReference type="EMBL" id="JACXWD010000013">
    <property type="protein sequence ID" value="MBD3867620.1"/>
    <property type="molecule type" value="Genomic_DNA"/>
</dbReference>
<dbReference type="AlphaFoldDB" id="A0A8J7C1I8"/>
<feature type="zinc finger region" description="CR-type" evidence="12">
    <location>
        <begin position="133"/>
        <end position="211"/>
    </location>
</feature>
<keyword evidence="2 11" id="KW-0479">Metal-binding</keyword>
<feature type="repeat" description="CXXCXGXG motif" evidence="11">
    <location>
        <begin position="146"/>
        <end position="153"/>
    </location>
</feature>
<evidence type="ECO:0000256" key="1">
    <source>
        <dbReference type="ARBA" id="ARBA00022705"/>
    </source>
</evidence>
<dbReference type="GO" id="GO:0031072">
    <property type="term" value="F:heat shock protein binding"/>
    <property type="evidence" value="ECO:0007669"/>
    <property type="project" value="InterPro"/>
</dbReference>
<dbReference type="GO" id="GO:0005737">
    <property type="term" value="C:cytoplasm"/>
    <property type="evidence" value="ECO:0007669"/>
    <property type="project" value="UniProtKB-SubCell"/>
</dbReference>
<feature type="binding site" evidence="11">
    <location>
        <position position="199"/>
    </location>
    <ligand>
        <name>Zn(2+)</name>
        <dbReference type="ChEBI" id="CHEBI:29105"/>
        <label>1</label>
    </ligand>
</feature>
<keyword evidence="1 11" id="KW-0235">DNA replication</keyword>
<feature type="binding site" evidence="11">
    <location>
        <position position="185"/>
    </location>
    <ligand>
        <name>Zn(2+)</name>
        <dbReference type="ChEBI" id="CHEBI:29105"/>
        <label>2</label>
    </ligand>
</feature>
<dbReference type="PROSITE" id="PS00636">
    <property type="entry name" value="DNAJ_1"/>
    <property type="match status" value="1"/>
</dbReference>
<dbReference type="SMART" id="SM00271">
    <property type="entry name" value="DnaJ"/>
    <property type="match status" value="1"/>
</dbReference>
<dbReference type="Proteomes" id="UP000648239">
    <property type="component" value="Unassembled WGS sequence"/>
</dbReference>
<dbReference type="InterPro" id="IPR001623">
    <property type="entry name" value="DnaJ_domain"/>
</dbReference>
<dbReference type="Gene3D" id="2.60.260.20">
    <property type="entry name" value="Urease metallochaperone UreE, N-terminal domain"/>
    <property type="match status" value="2"/>
</dbReference>
<dbReference type="GO" id="GO:0008270">
    <property type="term" value="F:zinc ion binding"/>
    <property type="evidence" value="ECO:0007669"/>
    <property type="project" value="UniProtKB-UniRule"/>
</dbReference>
<dbReference type="NCBIfam" id="NF008035">
    <property type="entry name" value="PRK10767.1"/>
    <property type="match status" value="1"/>
</dbReference>
<keyword evidence="11" id="KW-0963">Cytoplasm</keyword>
<comment type="subunit">
    <text evidence="11">Homodimer.</text>
</comment>
<dbReference type="PROSITE" id="PS51188">
    <property type="entry name" value="ZF_CR"/>
    <property type="match status" value="1"/>
</dbReference>
<reference evidence="15 16" key="1">
    <citation type="submission" date="2020-08" db="EMBL/GenBank/DDBJ databases">
        <title>Acidobacteriota in marine sediments use diverse sulfur dissimilation pathways.</title>
        <authorList>
            <person name="Wasmund K."/>
        </authorList>
    </citation>
    <scope>NUCLEOTIDE SEQUENCE [LARGE SCALE GENOMIC DNA]</scope>
    <source>
        <strain evidence="15">MAG AM4</strain>
    </source>
</reference>
<evidence type="ECO:0000256" key="5">
    <source>
        <dbReference type="ARBA" id="ARBA00022833"/>
    </source>
</evidence>